<organism evidence="3 4">
    <name type="scientific">Paenibacillus elgii</name>
    <dbReference type="NCBI Taxonomy" id="189691"/>
    <lineage>
        <taxon>Bacteria</taxon>
        <taxon>Bacillati</taxon>
        <taxon>Bacillota</taxon>
        <taxon>Bacilli</taxon>
        <taxon>Bacillales</taxon>
        <taxon>Paenibacillaceae</taxon>
        <taxon>Paenibacillus</taxon>
    </lineage>
</organism>
<dbReference type="InterPro" id="IPR001714">
    <property type="entry name" value="Pept_M24_MAP"/>
</dbReference>
<evidence type="ECO:0000313" key="3">
    <source>
        <dbReference type="EMBL" id="KZE80443.1"/>
    </source>
</evidence>
<dbReference type="Gene3D" id="3.40.350.10">
    <property type="entry name" value="Creatinase/prolidase N-terminal domain"/>
    <property type="match status" value="1"/>
</dbReference>
<proteinExistence type="predicted"/>
<dbReference type="InterPro" id="IPR050659">
    <property type="entry name" value="Peptidase_M24B"/>
</dbReference>
<dbReference type="PANTHER" id="PTHR46112">
    <property type="entry name" value="AMINOPEPTIDASE"/>
    <property type="match status" value="1"/>
</dbReference>
<comment type="caution">
    <text evidence="3">The sequence shown here is derived from an EMBL/GenBank/DDBJ whole genome shotgun (WGS) entry which is preliminary data.</text>
</comment>
<dbReference type="eggNOG" id="COG0006">
    <property type="taxonomic scope" value="Bacteria"/>
</dbReference>
<evidence type="ECO:0000313" key="4">
    <source>
        <dbReference type="Proteomes" id="UP000076563"/>
    </source>
</evidence>
<dbReference type="AlphaFoldDB" id="A0A163YVS9"/>
<dbReference type="CDD" id="cd01066">
    <property type="entry name" value="APP_MetAP"/>
    <property type="match status" value="1"/>
</dbReference>
<dbReference type="PRINTS" id="PR00599">
    <property type="entry name" value="MAPEPTIDASE"/>
</dbReference>
<dbReference type="OrthoDB" id="9806388at2"/>
<dbReference type="InterPro" id="IPR036005">
    <property type="entry name" value="Creatinase/aminopeptidase-like"/>
</dbReference>
<keyword evidence="4" id="KW-1185">Reference proteome</keyword>
<feature type="domain" description="Creatinase N-terminal" evidence="2">
    <location>
        <begin position="7"/>
        <end position="135"/>
    </location>
</feature>
<dbReference type="RefSeq" id="WP_063180252.1">
    <property type="nucleotide sequence ID" value="NZ_LQRA01000048.1"/>
</dbReference>
<dbReference type="PANTHER" id="PTHR46112:SF2">
    <property type="entry name" value="XAA-PRO AMINOPEPTIDASE P-RELATED"/>
    <property type="match status" value="1"/>
</dbReference>
<dbReference type="GO" id="GO:0004177">
    <property type="term" value="F:aminopeptidase activity"/>
    <property type="evidence" value="ECO:0007669"/>
    <property type="project" value="UniProtKB-ARBA"/>
</dbReference>
<dbReference type="Gene3D" id="3.90.230.10">
    <property type="entry name" value="Creatinase/methionine aminopeptidase superfamily"/>
    <property type="match status" value="1"/>
</dbReference>
<dbReference type="Pfam" id="PF00557">
    <property type="entry name" value="Peptidase_M24"/>
    <property type="match status" value="1"/>
</dbReference>
<dbReference type="Proteomes" id="UP000076563">
    <property type="component" value="Unassembled WGS sequence"/>
</dbReference>
<evidence type="ECO:0000259" key="1">
    <source>
        <dbReference type="Pfam" id="PF00557"/>
    </source>
</evidence>
<dbReference type="SUPFAM" id="SSF55920">
    <property type="entry name" value="Creatinase/aminopeptidase"/>
    <property type="match status" value="1"/>
</dbReference>
<feature type="domain" description="Peptidase M24" evidence="1">
    <location>
        <begin position="142"/>
        <end position="377"/>
    </location>
</feature>
<dbReference type="Pfam" id="PF01321">
    <property type="entry name" value="Creatinase_N"/>
    <property type="match status" value="1"/>
</dbReference>
<gene>
    <name evidence="3" type="ORF">AV654_13160</name>
</gene>
<dbReference type="SUPFAM" id="SSF53092">
    <property type="entry name" value="Creatinase/prolidase N-terminal domain"/>
    <property type="match status" value="1"/>
</dbReference>
<name>A0A163YVS9_9BACL</name>
<dbReference type="InterPro" id="IPR000994">
    <property type="entry name" value="Pept_M24"/>
</dbReference>
<protein>
    <submittedName>
        <fullName evidence="3">Peptidase M24</fullName>
    </submittedName>
</protein>
<dbReference type="STRING" id="1007103.GCA_000213315_00666"/>
<sequence>MNEYAQRIGRLQQKLQAHQLDGMMITQNVDLYYLTGSMQTGYLLVPAEGEPRFYVRRSVARAQEESAAAVEPLGSFRGFGAQLAQTFPQFASGSAVTLAAEFDVLPVQQWQRLQSVLPHVVWKDGSMLIRETRMIKSPREIACIREAARIIDGALENALAGLKPGMTELELMSAVEHYIRLHGHIGVMRLRGYNQEVLTGVIGAGEAVARPTYFDGPAGGQGLGPAVPQSASRRPIERNEPILIDIGCCIDGYVIDQTRTAVIGDLPDDLRQAYDVSEAIIRSVESMLKPGTLCEQLYLHSLVMAQEAGLGDHYMGFGDDQVKFLGHGIGLEVDELPVLAKGFRYPLEPGMVIAIEPKFTFPGRGVVGIENSYAVTDTGFEKLTVSREGLIQL</sequence>
<reference evidence="4" key="1">
    <citation type="submission" date="2016-01" db="EMBL/GenBank/DDBJ databases">
        <title>Draft genome of Chromobacterium sp. F49.</title>
        <authorList>
            <person name="Hong K.W."/>
        </authorList>
    </citation>
    <scope>NUCLEOTIDE SEQUENCE [LARGE SCALE GENOMIC DNA]</scope>
    <source>
        <strain evidence="4">M63</strain>
    </source>
</reference>
<dbReference type="InterPro" id="IPR000587">
    <property type="entry name" value="Creatinase_N"/>
</dbReference>
<dbReference type="GO" id="GO:0008235">
    <property type="term" value="F:metalloexopeptidase activity"/>
    <property type="evidence" value="ECO:0007669"/>
    <property type="project" value="UniProtKB-ARBA"/>
</dbReference>
<evidence type="ECO:0000259" key="2">
    <source>
        <dbReference type="Pfam" id="PF01321"/>
    </source>
</evidence>
<accession>A0A163YVS9</accession>
<dbReference type="InterPro" id="IPR029149">
    <property type="entry name" value="Creatin/AminoP/Spt16_N"/>
</dbReference>
<dbReference type="EMBL" id="LQRA01000048">
    <property type="protein sequence ID" value="KZE80443.1"/>
    <property type="molecule type" value="Genomic_DNA"/>
</dbReference>